<feature type="region of interest" description="Disordered" evidence="2">
    <location>
        <begin position="119"/>
        <end position="156"/>
    </location>
</feature>
<evidence type="ECO:0000313" key="5">
    <source>
        <dbReference type="Proteomes" id="UP000244855"/>
    </source>
</evidence>
<dbReference type="EMBL" id="KZ805503">
    <property type="protein sequence ID" value="PVH95231.1"/>
    <property type="molecule type" value="Genomic_DNA"/>
</dbReference>
<gene>
    <name evidence="4" type="ORF">DM02DRAFT_618039</name>
</gene>
<keyword evidence="1" id="KW-0479">Metal-binding</keyword>
<accession>A0A2V1DB07</accession>
<evidence type="ECO:0000256" key="1">
    <source>
        <dbReference type="PROSITE-ProRule" id="PRU00723"/>
    </source>
</evidence>
<dbReference type="PROSITE" id="PS50103">
    <property type="entry name" value="ZF_C3H1"/>
    <property type="match status" value="1"/>
</dbReference>
<feature type="compositionally biased region" description="Basic and acidic residues" evidence="2">
    <location>
        <begin position="119"/>
        <end position="133"/>
    </location>
</feature>
<feature type="zinc finger region" description="C3H1-type" evidence="1">
    <location>
        <begin position="4"/>
        <end position="30"/>
    </location>
</feature>
<organism evidence="4 5">
    <name type="scientific">Periconia macrospinosa</name>
    <dbReference type="NCBI Taxonomy" id="97972"/>
    <lineage>
        <taxon>Eukaryota</taxon>
        <taxon>Fungi</taxon>
        <taxon>Dikarya</taxon>
        <taxon>Ascomycota</taxon>
        <taxon>Pezizomycotina</taxon>
        <taxon>Dothideomycetes</taxon>
        <taxon>Pleosporomycetidae</taxon>
        <taxon>Pleosporales</taxon>
        <taxon>Massarineae</taxon>
        <taxon>Periconiaceae</taxon>
        <taxon>Periconia</taxon>
    </lineage>
</organism>
<reference evidence="4 5" key="1">
    <citation type="journal article" date="2018" name="Sci. Rep.">
        <title>Comparative genomics provides insights into the lifestyle and reveals functional heterogeneity of dark septate endophytic fungi.</title>
        <authorList>
            <person name="Knapp D.G."/>
            <person name="Nemeth J.B."/>
            <person name="Barry K."/>
            <person name="Hainaut M."/>
            <person name="Henrissat B."/>
            <person name="Johnson J."/>
            <person name="Kuo A."/>
            <person name="Lim J.H.P."/>
            <person name="Lipzen A."/>
            <person name="Nolan M."/>
            <person name="Ohm R.A."/>
            <person name="Tamas L."/>
            <person name="Grigoriev I.V."/>
            <person name="Spatafora J.W."/>
            <person name="Nagy L.G."/>
            <person name="Kovacs G.M."/>
        </authorList>
    </citation>
    <scope>NUCLEOTIDE SEQUENCE [LARGE SCALE GENOMIC DNA]</scope>
    <source>
        <strain evidence="4 5">DSE2036</strain>
    </source>
</reference>
<evidence type="ECO:0000313" key="4">
    <source>
        <dbReference type="EMBL" id="PVH95231.1"/>
    </source>
</evidence>
<sequence length="287" mass="31782">MDHPPKQSCKLFAEGKCAYGQRCLRVHHHNLDPARRGDKAKGYEDYDVPNEPGKACSRCVQQLRPCDKEGRGGVDDPCSECRHFGGPGCKCVLAPKNTYNNVVWHLMINQPHFDHKLAAQRSRDEPIGRKLDKATGQSTGGNPQIPMPDKDVKPGWRGKTKEQLLAEDDLLPACVRELPRAYVVPPPVDENRKRKADFYKQLESSRSGPASAPAPMMIPPPPSSISELGRCVRATMDVVKNLVIYEYDTGAQITIPAQNPQTHPFKIARTNAPSAQNPAFPHPPPSF</sequence>
<dbReference type="Proteomes" id="UP000244855">
    <property type="component" value="Unassembled WGS sequence"/>
</dbReference>
<dbReference type="AlphaFoldDB" id="A0A2V1DB07"/>
<feature type="domain" description="C3H1-type" evidence="3">
    <location>
        <begin position="4"/>
        <end position="30"/>
    </location>
</feature>
<dbReference type="InterPro" id="IPR000571">
    <property type="entry name" value="Znf_CCCH"/>
</dbReference>
<proteinExistence type="predicted"/>
<keyword evidence="5" id="KW-1185">Reference proteome</keyword>
<keyword evidence="1" id="KW-0863">Zinc-finger</keyword>
<dbReference type="GO" id="GO:0008270">
    <property type="term" value="F:zinc ion binding"/>
    <property type="evidence" value="ECO:0007669"/>
    <property type="project" value="UniProtKB-KW"/>
</dbReference>
<keyword evidence="1" id="KW-0862">Zinc</keyword>
<name>A0A2V1DB07_9PLEO</name>
<evidence type="ECO:0000259" key="3">
    <source>
        <dbReference type="PROSITE" id="PS50103"/>
    </source>
</evidence>
<protein>
    <recommendedName>
        <fullName evidence="3">C3H1-type domain-containing protein</fullName>
    </recommendedName>
</protein>
<evidence type="ECO:0000256" key="2">
    <source>
        <dbReference type="SAM" id="MobiDB-lite"/>
    </source>
</evidence>
<dbReference type="OrthoDB" id="3943685at2759"/>